<reference evidence="2" key="1">
    <citation type="journal article" date="2021" name="IMA Fungus">
        <title>Genomic characterization of three marine fungi, including Emericellopsis atlantica sp. nov. with signatures of a generalist lifestyle and marine biomass degradation.</title>
        <authorList>
            <person name="Hagestad O.C."/>
            <person name="Hou L."/>
            <person name="Andersen J.H."/>
            <person name="Hansen E.H."/>
            <person name="Altermark B."/>
            <person name="Li C."/>
            <person name="Kuhnert E."/>
            <person name="Cox R.J."/>
            <person name="Crous P.W."/>
            <person name="Spatafora J.W."/>
            <person name="Lail K."/>
            <person name="Amirebrahimi M."/>
            <person name="Lipzen A."/>
            <person name="Pangilinan J."/>
            <person name="Andreopoulos W."/>
            <person name="Hayes R.D."/>
            <person name="Ng V."/>
            <person name="Grigoriev I.V."/>
            <person name="Jackson S.A."/>
            <person name="Sutton T.D.S."/>
            <person name="Dobson A.D.W."/>
            <person name="Rama T."/>
        </authorList>
    </citation>
    <scope>NUCLEOTIDE SEQUENCE</scope>
    <source>
        <strain evidence="2">TRa3180A</strain>
    </source>
</reference>
<sequence length="175" mass="19407">MMWLSTLFLSLATSSIALAQSNPLMVPVPWWISNLQIYNIRHGTGGTWQFNIVDTPTLAPQSINTTCHYYYGGSYYFAIDGPPINQPCNNPNVTFSLYPNGNTFQFNITHLWGNCGTSAESVPCNDNGTWVFSKDDVVGQEMDVQNNFGQAGSFGRTGLNMYPKRAKASLKPEFS</sequence>
<name>A0A9P8CF20_9HELO</name>
<gene>
    <name evidence="2" type="ORF">BJ878DRAFT_56739</name>
</gene>
<keyword evidence="1" id="KW-0732">Signal</keyword>
<evidence type="ECO:0000313" key="3">
    <source>
        <dbReference type="Proteomes" id="UP000887226"/>
    </source>
</evidence>
<dbReference type="Proteomes" id="UP000887226">
    <property type="component" value="Unassembled WGS sequence"/>
</dbReference>
<dbReference type="OrthoDB" id="3444143at2759"/>
<comment type="caution">
    <text evidence="2">The sequence shown here is derived from an EMBL/GenBank/DDBJ whole genome shotgun (WGS) entry which is preliminary data.</text>
</comment>
<organism evidence="2 3">
    <name type="scientific">Calycina marina</name>
    <dbReference type="NCBI Taxonomy" id="1763456"/>
    <lineage>
        <taxon>Eukaryota</taxon>
        <taxon>Fungi</taxon>
        <taxon>Dikarya</taxon>
        <taxon>Ascomycota</taxon>
        <taxon>Pezizomycotina</taxon>
        <taxon>Leotiomycetes</taxon>
        <taxon>Helotiales</taxon>
        <taxon>Pezizellaceae</taxon>
        <taxon>Calycina</taxon>
    </lineage>
</organism>
<dbReference type="EMBL" id="MU253889">
    <property type="protein sequence ID" value="KAG9244708.1"/>
    <property type="molecule type" value="Genomic_DNA"/>
</dbReference>
<proteinExistence type="predicted"/>
<protein>
    <recommendedName>
        <fullName evidence="4">AA1-like domain-containing protein</fullName>
    </recommendedName>
</protein>
<dbReference type="AlphaFoldDB" id="A0A9P8CF20"/>
<evidence type="ECO:0000256" key="1">
    <source>
        <dbReference type="SAM" id="SignalP"/>
    </source>
</evidence>
<feature type="signal peptide" evidence="1">
    <location>
        <begin position="1"/>
        <end position="19"/>
    </location>
</feature>
<evidence type="ECO:0000313" key="2">
    <source>
        <dbReference type="EMBL" id="KAG9244708.1"/>
    </source>
</evidence>
<accession>A0A9P8CF20</accession>
<evidence type="ECO:0008006" key="4">
    <source>
        <dbReference type="Google" id="ProtNLM"/>
    </source>
</evidence>
<feature type="chain" id="PRO_5040370644" description="AA1-like domain-containing protein" evidence="1">
    <location>
        <begin position="20"/>
        <end position="175"/>
    </location>
</feature>
<keyword evidence="3" id="KW-1185">Reference proteome</keyword>